<gene>
    <name evidence="1" type="ORF">FM069_16405</name>
</gene>
<evidence type="ECO:0000313" key="2">
    <source>
        <dbReference type="Proteomes" id="UP000315235"/>
    </source>
</evidence>
<keyword evidence="2" id="KW-1185">Reference proteome</keyword>
<dbReference type="EMBL" id="VJOY01000012">
    <property type="protein sequence ID" value="TRX73714.1"/>
    <property type="molecule type" value="Genomic_DNA"/>
</dbReference>
<dbReference type="Pfam" id="PF05974">
    <property type="entry name" value="DUF892"/>
    <property type="match status" value="1"/>
</dbReference>
<dbReference type="SUPFAM" id="SSF47240">
    <property type="entry name" value="Ferritin-like"/>
    <property type="match status" value="1"/>
</dbReference>
<name>A0A553GW25_9PSED</name>
<dbReference type="Proteomes" id="UP000315235">
    <property type="component" value="Unassembled WGS sequence"/>
</dbReference>
<organism evidence="1 2">
    <name type="scientific">Pseudomonas mangiferae</name>
    <dbReference type="NCBI Taxonomy" id="2593654"/>
    <lineage>
        <taxon>Bacteria</taxon>
        <taxon>Pseudomonadati</taxon>
        <taxon>Pseudomonadota</taxon>
        <taxon>Gammaproteobacteria</taxon>
        <taxon>Pseudomonadales</taxon>
        <taxon>Pseudomonadaceae</taxon>
        <taxon>Pseudomonas</taxon>
    </lineage>
</organism>
<dbReference type="Gene3D" id="1.20.1260.10">
    <property type="match status" value="1"/>
</dbReference>
<dbReference type="OrthoDB" id="7273732at2"/>
<dbReference type="RefSeq" id="WP_143489449.1">
    <property type="nucleotide sequence ID" value="NZ_VJOY01000012.1"/>
</dbReference>
<reference evidence="1 2" key="1">
    <citation type="submission" date="2019-07" db="EMBL/GenBank/DDBJ databases">
        <title>Pseudomonas mangiferae sp. nov., isolated from bark of mango tree in Thailand.</title>
        <authorList>
            <person name="Srisuk N."/>
            <person name="Anurat P."/>
        </authorList>
    </citation>
    <scope>NUCLEOTIDE SEQUENCE [LARGE SCALE GENOMIC DNA]</scope>
    <source>
        <strain evidence="1 2">DMKU_BBB3-04</strain>
    </source>
</reference>
<dbReference type="CDD" id="cd00657">
    <property type="entry name" value="Ferritin_like"/>
    <property type="match status" value="1"/>
</dbReference>
<protein>
    <submittedName>
        <fullName evidence="1">Ferritin-like domain-containing protein</fullName>
    </submittedName>
</protein>
<accession>A0A553GW25</accession>
<comment type="caution">
    <text evidence="1">The sequence shown here is derived from an EMBL/GenBank/DDBJ whole genome shotgun (WGS) entry which is preliminary data.</text>
</comment>
<dbReference type="AlphaFoldDB" id="A0A553GW25"/>
<proteinExistence type="predicted"/>
<dbReference type="InterPro" id="IPR009078">
    <property type="entry name" value="Ferritin-like_SF"/>
</dbReference>
<dbReference type="InterPro" id="IPR012347">
    <property type="entry name" value="Ferritin-like"/>
</dbReference>
<dbReference type="InterPro" id="IPR010287">
    <property type="entry name" value="DUF892_YciF-like"/>
</dbReference>
<evidence type="ECO:0000313" key="1">
    <source>
        <dbReference type="EMBL" id="TRX73714.1"/>
    </source>
</evidence>
<sequence>MTTSKKDNLLDWLRDAHGMEQQAEQMLKAQSSRLEHYPQLKARIEEHIEETRGQQRLLDECIIRLGGSTSTFKDLAGKLMAFGQAVGSMAMSDEVVKGAMAGYTFECVEISTYTVLIAAARELGDEQTASACERILEQEKAMAQWLLDHLPETTQAFMRRSEDPDATAKR</sequence>